<evidence type="ECO:0000313" key="2">
    <source>
        <dbReference type="Proteomes" id="UP000607653"/>
    </source>
</evidence>
<proteinExistence type="predicted"/>
<gene>
    <name evidence="1" type="ORF">HUJ06_001765</name>
</gene>
<sequence length="100" mass="11029">MGWDGMRKCKNLIFQCLVLHGKIEEKLSKTIQRSRRFNLQREDEDKTEISEVQSALIAGECLPLSSTVLPVAADLLPAQADLVTAAEDLFRLLPSAAAGF</sequence>
<dbReference type="Proteomes" id="UP000607653">
    <property type="component" value="Unassembled WGS sequence"/>
</dbReference>
<dbReference type="AlphaFoldDB" id="A0A822ZJB1"/>
<reference evidence="1 2" key="1">
    <citation type="journal article" date="2020" name="Mol. Biol. Evol.">
        <title>Distinct Expression and Methylation Patterns for Genes with Different Fates following a Single Whole-Genome Duplication in Flowering Plants.</title>
        <authorList>
            <person name="Shi T."/>
            <person name="Rahmani R.S."/>
            <person name="Gugger P.F."/>
            <person name="Wang M."/>
            <person name="Li H."/>
            <person name="Zhang Y."/>
            <person name="Li Z."/>
            <person name="Wang Q."/>
            <person name="Van de Peer Y."/>
            <person name="Marchal K."/>
            <person name="Chen J."/>
        </authorList>
    </citation>
    <scope>NUCLEOTIDE SEQUENCE [LARGE SCALE GENOMIC DNA]</scope>
    <source>
        <tissue evidence="1">Leaf</tissue>
    </source>
</reference>
<evidence type="ECO:0000313" key="1">
    <source>
        <dbReference type="EMBL" id="DAD43535.1"/>
    </source>
</evidence>
<keyword evidence="2" id="KW-1185">Reference proteome</keyword>
<comment type="caution">
    <text evidence="1">The sequence shown here is derived from an EMBL/GenBank/DDBJ whole genome shotgun (WGS) entry which is preliminary data.</text>
</comment>
<dbReference type="EMBL" id="DUZY01000006">
    <property type="protein sequence ID" value="DAD43535.1"/>
    <property type="molecule type" value="Genomic_DNA"/>
</dbReference>
<organism evidence="1 2">
    <name type="scientific">Nelumbo nucifera</name>
    <name type="common">Sacred lotus</name>
    <dbReference type="NCBI Taxonomy" id="4432"/>
    <lineage>
        <taxon>Eukaryota</taxon>
        <taxon>Viridiplantae</taxon>
        <taxon>Streptophyta</taxon>
        <taxon>Embryophyta</taxon>
        <taxon>Tracheophyta</taxon>
        <taxon>Spermatophyta</taxon>
        <taxon>Magnoliopsida</taxon>
        <taxon>Proteales</taxon>
        <taxon>Nelumbonaceae</taxon>
        <taxon>Nelumbo</taxon>
    </lineage>
</organism>
<protein>
    <submittedName>
        <fullName evidence="1">Uncharacterized protein</fullName>
    </submittedName>
</protein>
<accession>A0A822ZJB1</accession>
<name>A0A822ZJB1_NELNU</name>